<evidence type="ECO:0000313" key="1">
    <source>
        <dbReference type="EMBL" id="RXH40855.1"/>
    </source>
</evidence>
<reference evidence="1 2" key="1">
    <citation type="submission" date="2015-04" db="EMBL/GenBank/DDBJ databases">
        <title>Comparative genomics of rhizobia nodulating Arachis hypogaea in China.</title>
        <authorList>
            <person name="Li Y."/>
        </authorList>
    </citation>
    <scope>NUCLEOTIDE SEQUENCE [LARGE SCALE GENOMIC DNA]</scope>
    <source>
        <strain evidence="1 2">CCBAU 51787</strain>
    </source>
</reference>
<organism evidence="1 2">
    <name type="scientific">Bradyrhizobium zhanjiangense</name>
    <dbReference type="NCBI Taxonomy" id="1325107"/>
    <lineage>
        <taxon>Bacteria</taxon>
        <taxon>Pseudomonadati</taxon>
        <taxon>Pseudomonadota</taxon>
        <taxon>Alphaproteobacteria</taxon>
        <taxon>Hyphomicrobiales</taxon>
        <taxon>Nitrobacteraceae</taxon>
        <taxon>Bradyrhizobium</taxon>
    </lineage>
</organism>
<gene>
    <name evidence="1" type="ORF">XH94_10930</name>
</gene>
<dbReference type="EMBL" id="LBJM01000031">
    <property type="protein sequence ID" value="RXH40855.1"/>
    <property type="molecule type" value="Genomic_DNA"/>
</dbReference>
<protein>
    <submittedName>
        <fullName evidence="1">Uncharacterized protein</fullName>
    </submittedName>
</protein>
<evidence type="ECO:0000313" key="2">
    <source>
        <dbReference type="Proteomes" id="UP000290565"/>
    </source>
</evidence>
<accession>A0A4Q0SM44</accession>
<sequence length="71" mass="8453">MDRAMHVQHLEEAERHIAQGEGHIVEQEDRIANLARDGHDTTEARKLLDNFYATQMLHIQHRDRIREELEQ</sequence>
<dbReference type="Proteomes" id="UP000290565">
    <property type="component" value="Unassembled WGS sequence"/>
</dbReference>
<name>A0A4Q0SM44_9BRAD</name>
<proteinExistence type="predicted"/>
<dbReference type="AlphaFoldDB" id="A0A4Q0SM44"/>
<comment type="caution">
    <text evidence="1">The sequence shown here is derived from an EMBL/GenBank/DDBJ whole genome shotgun (WGS) entry which is preliminary data.</text>
</comment>